<evidence type="ECO:0000256" key="8">
    <source>
        <dbReference type="ARBA" id="ARBA00022989"/>
    </source>
</evidence>
<evidence type="ECO:0000313" key="15">
    <source>
        <dbReference type="EMBL" id="ALF56019.1"/>
    </source>
</evidence>
<keyword evidence="3" id="KW-1003">Cell membrane</keyword>
<dbReference type="InterPro" id="IPR000595">
    <property type="entry name" value="cNMP-bd_dom"/>
</dbReference>
<dbReference type="InterPro" id="IPR005074">
    <property type="entry name" value="Peptidase_C39"/>
</dbReference>
<evidence type="ECO:0000256" key="9">
    <source>
        <dbReference type="ARBA" id="ARBA00023136"/>
    </source>
</evidence>
<accession>A0A0M4TYK4</accession>
<feature type="domain" description="ABC transporter" evidence="12">
    <location>
        <begin position="758"/>
        <end position="993"/>
    </location>
</feature>
<dbReference type="PROSITE" id="PS50990">
    <property type="entry name" value="PEPTIDASE_C39"/>
    <property type="match status" value="1"/>
</dbReference>
<dbReference type="FunFam" id="3.40.50.300:FF:000221">
    <property type="entry name" value="Multidrug ABC transporter ATP-binding protein"/>
    <property type="match status" value="1"/>
</dbReference>
<evidence type="ECO:0000256" key="7">
    <source>
        <dbReference type="ARBA" id="ARBA00022840"/>
    </source>
</evidence>
<keyword evidence="4 10" id="KW-0812">Transmembrane</keyword>
<feature type="transmembrane region" description="Helical" evidence="10">
    <location>
        <begin position="552"/>
        <end position="577"/>
    </location>
</feature>
<keyword evidence="5" id="KW-0547">Nucleotide-binding</keyword>
<dbReference type="Gene3D" id="1.20.1560.10">
    <property type="entry name" value="ABC transporter type 1, transmembrane domain"/>
    <property type="match status" value="1"/>
</dbReference>
<dbReference type="Gene3D" id="2.60.120.10">
    <property type="entry name" value="Jelly Rolls"/>
    <property type="match status" value="1"/>
</dbReference>
<dbReference type="Pfam" id="PF00027">
    <property type="entry name" value="cNMP_binding"/>
    <property type="match status" value="1"/>
</dbReference>
<feature type="transmembrane region" description="Helical" evidence="10">
    <location>
        <begin position="479"/>
        <end position="503"/>
    </location>
</feature>
<dbReference type="RefSeq" id="WP_062297735.1">
    <property type="nucleotide sequence ID" value="NZ_CP012036.1"/>
</dbReference>
<dbReference type="PROSITE" id="PS50893">
    <property type="entry name" value="ABC_TRANSPORTER_2"/>
    <property type="match status" value="1"/>
</dbReference>
<keyword evidence="6" id="KW-0788">Thiol protease</keyword>
<evidence type="ECO:0000259" key="13">
    <source>
        <dbReference type="PROSITE" id="PS50929"/>
    </source>
</evidence>
<feature type="transmembrane region" description="Helical" evidence="10">
    <location>
        <begin position="671"/>
        <end position="689"/>
    </location>
</feature>
<dbReference type="Pfam" id="PF03412">
    <property type="entry name" value="Peptidase_C39"/>
    <property type="match status" value="1"/>
</dbReference>
<dbReference type="KEGG" id="npz:ACX27_29300"/>
<comment type="subcellular location">
    <subcellularLocation>
        <location evidence="1">Cell membrane</location>
        <topology evidence="1">Multi-pass membrane protein</topology>
    </subcellularLocation>
</comment>
<dbReference type="InterPro" id="IPR014710">
    <property type="entry name" value="RmlC-like_jellyroll"/>
</dbReference>
<dbReference type="InterPro" id="IPR017871">
    <property type="entry name" value="ABC_transporter-like_CS"/>
</dbReference>
<dbReference type="SMART" id="SM00100">
    <property type="entry name" value="cNMP"/>
    <property type="match status" value="1"/>
</dbReference>
<dbReference type="GO" id="GO:0006508">
    <property type="term" value="P:proteolysis"/>
    <property type="evidence" value="ECO:0007669"/>
    <property type="project" value="InterPro"/>
</dbReference>
<dbReference type="GO" id="GO:0030256">
    <property type="term" value="C:type I protein secretion system complex"/>
    <property type="evidence" value="ECO:0007669"/>
    <property type="project" value="InterPro"/>
</dbReference>
<dbReference type="SUPFAM" id="SSF51206">
    <property type="entry name" value="cAMP-binding domain-like"/>
    <property type="match status" value="1"/>
</dbReference>
<dbReference type="AlphaFoldDB" id="A0A0M4TYK4"/>
<dbReference type="InterPro" id="IPR010132">
    <property type="entry name" value="ATPase_T1SS_HlyB"/>
</dbReference>
<dbReference type="CDD" id="cd18782">
    <property type="entry name" value="ABC_6TM_PrtD_LapB_HlyB_like"/>
    <property type="match status" value="1"/>
</dbReference>
<keyword evidence="8 10" id="KW-1133">Transmembrane helix</keyword>
<dbReference type="InterPro" id="IPR039421">
    <property type="entry name" value="Type_1_exporter"/>
</dbReference>
<dbReference type="STRING" id="224013.ACX27_29300"/>
<evidence type="ECO:0000256" key="1">
    <source>
        <dbReference type="ARBA" id="ARBA00004651"/>
    </source>
</evidence>
<dbReference type="PROSITE" id="PS00211">
    <property type="entry name" value="ABC_TRANSPORTER_1"/>
    <property type="match status" value="1"/>
</dbReference>
<feature type="domain" description="Cyclic nucleotide-binding" evidence="11">
    <location>
        <begin position="17"/>
        <end position="120"/>
    </location>
</feature>
<dbReference type="OrthoDB" id="516912at2"/>
<keyword evidence="7" id="KW-0067">ATP-binding</keyword>
<dbReference type="InterPro" id="IPR018490">
    <property type="entry name" value="cNMP-bd_dom_sf"/>
</dbReference>
<feature type="domain" description="Peptidase C39" evidence="14">
    <location>
        <begin position="284"/>
        <end position="406"/>
    </location>
</feature>
<evidence type="ECO:0000256" key="5">
    <source>
        <dbReference type="ARBA" id="ARBA00022741"/>
    </source>
</evidence>
<dbReference type="CDD" id="cd02259">
    <property type="entry name" value="Peptidase_C39_like"/>
    <property type="match status" value="1"/>
</dbReference>
<sequence>MTYIKSAFQEFIADLAGFEQLPAEVIVSIAEKLEAWRYRIGQKIIGNENIPPKVIFLYEGQVRLLGYEPQTQAAITLKLLKPGAAIGEISFLRQVPCEVAIASTEVICLALNLEEYSRLIAEYPAFAHMRQNHRHICEVFSVLGVQVAKQANAVTNFLELSEQALLNTQIQYLSPGKKSSNQLDIDSIWFVSGGEVKNFPPGSRLDLNAGTIEVTGKNPARLIGFAPGDLSFLDNYSQAEEESIYDTQTNITDELDIPYAPEEITAVDYPASKKQKHLKYPFVRGSGEVNATFACFQMLSKHLQIPIRREVVRRILSEQIKRQGSISFPACAYIAELIGLKAQLVDLPASTIERLPTPALIRYRSNFAVLYSADAHHVVVGVPSQGIVRCKPKELLANLELEDGSYQPQMRVLLLSATKETPQERFGVSWFLPYLSRYRRVLIEVFIASFFVQLAQLANPLVIQLIIDKVIVQNSISTLNVLGALLLVVGLFEAIIGTLRTYLFVDTTNRIDMGLGSQIIDHLLRLPLRYFERRPVGELSTRINELENIRQFLTGTALTVGLDALFSVVYIVVMLFYSWQLTLVGLGTIPIFVVITLIASPTISKQLRNKAERNAETQSYLVEVMSGIQTVKAQNIELRSRFSWQERYARYVGAGFKTVVTSTLANSTSNFLNKLSSLLVLWVGAYLVLQGELTLGELIAFRIISGYVTSPILRLAQLWQNFQETALSLERLSDIVDTPEEGEADRGNIPLPAIDGTVKFDNVSFRFNPNGPLQLTNINLEFTAGQFIGIVGQSGSGKSTMMKLLLRLYDVESGRILIDGYDIAKVELYSLRRQIGVVPQETLLFDGTVQENIALTNPEATTEEIIEAARVACAHEFIMGLPNGYNTRVGERGAGLSGGQRQRIAIARSVLQRPKLLVLDEATSALDYPTERQVCLNLAKAFQGSTVFFITHRLNTVSHADTIVVMDASRVIEQGSHQELMAAKGHYSYLYQQQEVNL</sequence>
<evidence type="ECO:0000259" key="11">
    <source>
        <dbReference type="PROSITE" id="PS50042"/>
    </source>
</evidence>
<dbReference type="EMBL" id="CP012036">
    <property type="protein sequence ID" value="ALF56019.1"/>
    <property type="molecule type" value="Genomic_DNA"/>
</dbReference>
<dbReference type="Pfam" id="PF00005">
    <property type="entry name" value="ABC_tran"/>
    <property type="match status" value="1"/>
</dbReference>
<evidence type="ECO:0000256" key="3">
    <source>
        <dbReference type="ARBA" id="ARBA00022475"/>
    </source>
</evidence>
<gene>
    <name evidence="15" type="ORF">ACX27_29300</name>
</gene>
<keyword evidence="9 10" id="KW-0472">Membrane</keyword>
<evidence type="ECO:0000256" key="10">
    <source>
        <dbReference type="SAM" id="Phobius"/>
    </source>
</evidence>
<dbReference type="InterPro" id="IPR027417">
    <property type="entry name" value="P-loop_NTPase"/>
</dbReference>
<protein>
    <submittedName>
        <fullName evidence="15">Peptidase C39</fullName>
    </submittedName>
</protein>
<dbReference type="GO" id="GO:0005886">
    <property type="term" value="C:plasma membrane"/>
    <property type="evidence" value="ECO:0007669"/>
    <property type="project" value="UniProtKB-SubCell"/>
</dbReference>
<dbReference type="GO" id="GO:0034040">
    <property type="term" value="F:ATPase-coupled lipid transmembrane transporter activity"/>
    <property type="evidence" value="ECO:0007669"/>
    <property type="project" value="TreeGrafter"/>
</dbReference>
<feature type="domain" description="ABC transmembrane type-1" evidence="13">
    <location>
        <begin position="445"/>
        <end position="724"/>
    </location>
</feature>
<feature type="transmembrane region" description="Helical" evidence="10">
    <location>
        <begin position="441"/>
        <end position="467"/>
    </location>
</feature>
<dbReference type="SMART" id="SM00382">
    <property type="entry name" value="AAA"/>
    <property type="match status" value="1"/>
</dbReference>
<dbReference type="NCBIfam" id="TIGR01846">
    <property type="entry name" value="type_I_sec_HlyB"/>
    <property type="match status" value="1"/>
</dbReference>
<evidence type="ECO:0000259" key="14">
    <source>
        <dbReference type="PROSITE" id="PS50990"/>
    </source>
</evidence>
<dbReference type="PATRIC" id="fig|224013.5.peg.7005"/>
<keyword evidence="6" id="KW-0378">Hydrolase</keyword>
<evidence type="ECO:0000256" key="6">
    <source>
        <dbReference type="ARBA" id="ARBA00022807"/>
    </source>
</evidence>
<evidence type="ECO:0000256" key="4">
    <source>
        <dbReference type="ARBA" id="ARBA00022692"/>
    </source>
</evidence>
<dbReference type="InterPro" id="IPR003593">
    <property type="entry name" value="AAA+_ATPase"/>
</dbReference>
<reference evidence="15 16" key="2">
    <citation type="journal article" date="2016" name="Genome Announc.">
        <title>Draft Genome Sequence of the N2-Fixing Cyanobacterium Nostoc piscinale CENA21, Isolated from the Brazilian Amazon Floodplain.</title>
        <authorList>
            <person name="Leao T."/>
            <person name="Guimaraes P.I."/>
            <person name="de Melo A.G."/>
            <person name="Ramos R.T."/>
            <person name="Leao P.N."/>
            <person name="Silva A."/>
            <person name="Fiore M.F."/>
            <person name="Schneider M.P."/>
        </authorList>
    </citation>
    <scope>NUCLEOTIDE SEQUENCE [LARGE SCALE GENOMIC DNA]</scope>
    <source>
        <strain evidence="15 16">CENA21</strain>
    </source>
</reference>
<reference evidence="16" key="1">
    <citation type="submission" date="2015-07" db="EMBL/GenBank/DDBJ databases">
        <title>Genome Of Nitrogen-Fixing Cyanobacterium Nostoc piscinale CENA21 From Solimoes/Amazon River Floodplain Sediments And Comparative Genomics To Uncover Biosynthetic Natural Products Potential.</title>
        <authorList>
            <person name="Leao T.F."/>
            <person name="Leao P.N."/>
            <person name="Guimaraes P.I."/>
            <person name="de Melo A.G.C."/>
            <person name="Ramos R.T.J."/>
            <person name="Silva A."/>
            <person name="Fiore M.F."/>
            <person name="Schneider M.P.C."/>
        </authorList>
    </citation>
    <scope>NUCLEOTIDE SEQUENCE [LARGE SCALE GENOMIC DNA]</scope>
    <source>
        <strain evidence="16">CENA21</strain>
    </source>
</reference>
<dbReference type="SUPFAM" id="SSF52540">
    <property type="entry name" value="P-loop containing nucleoside triphosphate hydrolases"/>
    <property type="match status" value="1"/>
</dbReference>
<keyword evidence="6" id="KW-0645">Protease</keyword>
<organism evidence="15 16">
    <name type="scientific">Nostoc piscinale CENA21</name>
    <dbReference type="NCBI Taxonomy" id="224013"/>
    <lineage>
        <taxon>Bacteria</taxon>
        <taxon>Bacillati</taxon>
        <taxon>Cyanobacteriota</taxon>
        <taxon>Cyanophyceae</taxon>
        <taxon>Nostocales</taxon>
        <taxon>Nostocaceae</taxon>
        <taxon>Nostoc</taxon>
    </lineage>
</organism>
<dbReference type="GO" id="GO:0016887">
    <property type="term" value="F:ATP hydrolysis activity"/>
    <property type="evidence" value="ECO:0007669"/>
    <property type="project" value="InterPro"/>
</dbReference>
<dbReference type="InterPro" id="IPR003439">
    <property type="entry name" value="ABC_transporter-like_ATP-bd"/>
</dbReference>
<dbReference type="PANTHER" id="PTHR24221">
    <property type="entry name" value="ATP-BINDING CASSETTE SUB-FAMILY B"/>
    <property type="match status" value="1"/>
</dbReference>
<keyword evidence="2" id="KW-0813">Transport</keyword>
<dbReference type="GO" id="GO:0008234">
    <property type="term" value="F:cysteine-type peptidase activity"/>
    <property type="evidence" value="ECO:0007669"/>
    <property type="project" value="UniProtKB-KW"/>
</dbReference>
<dbReference type="PROSITE" id="PS50929">
    <property type="entry name" value="ABC_TM1F"/>
    <property type="match status" value="1"/>
</dbReference>
<name>A0A0M4TYK4_9NOSO</name>
<dbReference type="GO" id="GO:0005524">
    <property type="term" value="F:ATP binding"/>
    <property type="evidence" value="ECO:0007669"/>
    <property type="project" value="UniProtKB-KW"/>
</dbReference>
<dbReference type="InterPro" id="IPR036640">
    <property type="entry name" value="ABC1_TM_sf"/>
</dbReference>
<dbReference type="GO" id="GO:0030253">
    <property type="term" value="P:protein secretion by the type I secretion system"/>
    <property type="evidence" value="ECO:0007669"/>
    <property type="project" value="InterPro"/>
</dbReference>
<evidence type="ECO:0000256" key="2">
    <source>
        <dbReference type="ARBA" id="ARBA00022448"/>
    </source>
</evidence>
<dbReference type="Gene3D" id="3.40.50.300">
    <property type="entry name" value="P-loop containing nucleotide triphosphate hydrolases"/>
    <property type="match status" value="1"/>
</dbReference>
<dbReference type="Pfam" id="PF00664">
    <property type="entry name" value="ABC_membrane"/>
    <property type="match status" value="1"/>
</dbReference>
<evidence type="ECO:0000313" key="16">
    <source>
        <dbReference type="Proteomes" id="UP000062645"/>
    </source>
</evidence>
<dbReference type="CDD" id="cd00038">
    <property type="entry name" value="CAP_ED"/>
    <property type="match status" value="1"/>
</dbReference>
<dbReference type="GO" id="GO:0140359">
    <property type="term" value="F:ABC-type transporter activity"/>
    <property type="evidence" value="ECO:0007669"/>
    <property type="project" value="InterPro"/>
</dbReference>
<dbReference type="PANTHER" id="PTHR24221:SF647">
    <property type="entry name" value="BLL6336 PROTEIN"/>
    <property type="match status" value="1"/>
</dbReference>
<dbReference type="InterPro" id="IPR011527">
    <property type="entry name" value="ABC1_TM_dom"/>
</dbReference>
<dbReference type="SUPFAM" id="SSF90123">
    <property type="entry name" value="ABC transporter transmembrane region"/>
    <property type="match status" value="1"/>
</dbReference>
<dbReference type="Gene3D" id="3.90.70.10">
    <property type="entry name" value="Cysteine proteinases"/>
    <property type="match status" value="1"/>
</dbReference>
<keyword evidence="16" id="KW-1185">Reference proteome</keyword>
<dbReference type="Proteomes" id="UP000062645">
    <property type="component" value="Chromosome"/>
</dbReference>
<feature type="transmembrane region" description="Helical" evidence="10">
    <location>
        <begin position="583"/>
        <end position="603"/>
    </location>
</feature>
<dbReference type="PROSITE" id="PS50042">
    <property type="entry name" value="CNMP_BINDING_3"/>
    <property type="match status" value="1"/>
</dbReference>
<evidence type="ECO:0000259" key="12">
    <source>
        <dbReference type="PROSITE" id="PS50893"/>
    </source>
</evidence>
<proteinExistence type="predicted"/>